<dbReference type="Proteomes" id="UP000196239">
    <property type="component" value="Chromosome 1"/>
</dbReference>
<evidence type="ECO:0000256" key="2">
    <source>
        <dbReference type="ARBA" id="ARBA00023002"/>
    </source>
</evidence>
<evidence type="ECO:0000313" key="3">
    <source>
        <dbReference type="EMBL" id="CUR51547.1"/>
    </source>
</evidence>
<dbReference type="Gene3D" id="3.40.50.720">
    <property type="entry name" value="NAD(P)-binding Rossmann-like Domain"/>
    <property type="match status" value="2"/>
</dbReference>
<accession>A0A128A2K5</accession>
<sequence length="595" mass="64632">MLKFQNKIVVITGSGTGIGKAIAIKFAENGANIVILGRRKEPLEEAAKELEQVIANAKSNSFVKIFPGVDVSDEEGVSKMFEDLKKSHGAVDIVVNNAGVSGPVTCFPNAPISEFKSTVGIHLTGTFWTSTQAIKTMKPGSKIVTISTFFTEERPYEQRPYRFRSPYTASQGAKNRLAEAMSWEITDKKIISIATNPGPVHSDRIYKTVYPKAAAEFMRVSGFESLTPEEVESVNADVLPLLGESENTVKQGIAQAAAKLAKSKSITSESDIEKLGTTISSLLAKIQSIAEKVQNNTSKMIADEQFLTQQQVAETVLMLSDDNIAQILNGKVIPGDRVFYPVKPHIACSIPETQANFSSKVVVLALDATDESDVTRTESLAQKIESAGGKTVILISKTSSKAAEERLSKFHSHVMDLTSQENVKRMLNTATQKVGPINTVIYITGKVPQNSKFVDLSRKDWDGLVDKFINTPAIFMQESLGVFVPGGAKNPPLFKGKEGNMIIIGPDMPAGAKVTGAERARVEVFRGALRPFATTVNQELSDVLKSKVRMQLILPGSVEGTESNNDNIMKAISYFTSGKAVNNAEIIYYPDETRS</sequence>
<dbReference type="Pfam" id="PF00106">
    <property type="entry name" value="adh_short"/>
    <property type="match status" value="2"/>
</dbReference>
<dbReference type="PANTHER" id="PTHR42760:SF133">
    <property type="entry name" value="3-OXOACYL-[ACYL-CARRIER-PROTEIN] REDUCTASE"/>
    <property type="match status" value="1"/>
</dbReference>
<comment type="similarity">
    <text evidence="1">Belongs to the short-chain dehydrogenases/reductases (SDR) family.</text>
</comment>
<dbReference type="PRINTS" id="PR00081">
    <property type="entry name" value="GDHRDH"/>
</dbReference>
<dbReference type="SUPFAM" id="SSF51735">
    <property type="entry name" value="NAD(P)-binding Rossmann-fold domains"/>
    <property type="match status" value="2"/>
</dbReference>
<gene>
    <name evidence="3" type="ORF">NDEV_0782</name>
</gene>
<dbReference type="CDD" id="cd05233">
    <property type="entry name" value="SDR_c"/>
    <property type="match status" value="1"/>
</dbReference>
<evidence type="ECO:0000313" key="4">
    <source>
        <dbReference type="Proteomes" id="UP000196239"/>
    </source>
</evidence>
<dbReference type="KEGG" id="ndv:NDEV_0782"/>
<organism evidence="3 4">
    <name type="scientific">Nitrosotalea devaniterrae</name>
    <dbReference type="NCBI Taxonomy" id="1078905"/>
    <lineage>
        <taxon>Archaea</taxon>
        <taxon>Nitrososphaerota</taxon>
        <taxon>Nitrososphaeria</taxon>
        <taxon>Nitrosotaleales</taxon>
        <taxon>Nitrosotaleaceae</taxon>
        <taxon>Nitrosotalea</taxon>
    </lineage>
</organism>
<evidence type="ECO:0000256" key="1">
    <source>
        <dbReference type="ARBA" id="ARBA00006484"/>
    </source>
</evidence>
<keyword evidence="4" id="KW-1185">Reference proteome</keyword>
<dbReference type="EMBL" id="LN890280">
    <property type="protein sequence ID" value="CUR51547.1"/>
    <property type="molecule type" value="Genomic_DNA"/>
</dbReference>
<dbReference type="AlphaFoldDB" id="A0A128A2K5"/>
<name>A0A128A2K5_9ARCH</name>
<dbReference type="GO" id="GO:0016616">
    <property type="term" value="F:oxidoreductase activity, acting on the CH-OH group of donors, NAD or NADP as acceptor"/>
    <property type="evidence" value="ECO:0007669"/>
    <property type="project" value="TreeGrafter"/>
</dbReference>
<dbReference type="InterPro" id="IPR036291">
    <property type="entry name" value="NAD(P)-bd_dom_sf"/>
</dbReference>
<reference evidence="4" key="1">
    <citation type="submission" date="2015-10" db="EMBL/GenBank/DDBJ databases">
        <authorList>
            <person name="Lehtovirta-Morley L.E."/>
            <person name="Vieille C."/>
        </authorList>
    </citation>
    <scope>NUCLEOTIDE SEQUENCE [LARGE SCALE GENOMIC DNA]</scope>
</reference>
<dbReference type="PANTHER" id="PTHR42760">
    <property type="entry name" value="SHORT-CHAIN DEHYDROGENASES/REDUCTASES FAMILY MEMBER"/>
    <property type="match status" value="1"/>
</dbReference>
<keyword evidence="2" id="KW-0560">Oxidoreductase</keyword>
<dbReference type="InterPro" id="IPR002347">
    <property type="entry name" value="SDR_fam"/>
</dbReference>
<proteinExistence type="inferred from homology"/>
<protein>
    <submittedName>
        <fullName evidence="3">Rossmann-fold oxidoreductase</fullName>
    </submittedName>
</protein>